<proteinExistence type="predicted"/>
<organism evidence="1 2">
    <name type="scientific">Grifola frondosa</name>
    <name type="common">Maitake</name>
    <name type="synonym">Polyporus frondosus</name>
    <dbReference type="NCBI Taxonomy" id="5627"/>
    <lineage>
        <taxon>Eukaryota</taxon>
        <taxon>Fungi</taxon>
        <taxon>Dikarya</taxon>
        <taxon>Basidiomycota</taxon>
        <taxon>Agaricomycotina</taxon>
        <taxon>Agaricomycetes</taxon>
        <taxon>Polyporales</taxon>
        <taxon>Grifolaceae</taxon>
        <taxon>Grifola</taxon>
    </lineage>
</organism>
<name>A0A1C7MN07_GRIFR</name>
<dbReference type="Proteomes" id="UP000092993">
    <property type="component" value="Unassembled WGS sequence"/>
</dbReference>
<gene>
    <name evidence="1" type="ORF">A0H81_01926</name>
</gene>
<dbReference type="AlphaFoldDB" id="A0A1C7MN07"/>
<protein>
    <submittedName>
        <fullName evidence="1">Uncharacterized protein</fullName>
    </submittedName>
</protein>
<accession>A0A1C7MN07</accession>
<keyword evidence="2" id="KW-1185">Reference proteome</keyword>
<dbReference type="OrthoDB" id="3269573at2759"/>
<comment type="caution">
    <text evidence="1">The sequence shown here is derived from an EMBL/GenBank/DDBJ whole genome shotgun (WGS) entry which is preliminary data.</text>
</comment>
<evidence type="ECO:0000313" key="2">
    <source>
        <dbReference type="Proteomes" id="UP000092993"/>
    </source>
</evidence>
<reference evidence="1 2" key="1">
    <citation type="submission" date="2016-03" db="EMBL/GenBank/DDBJ databases">
        <title>Whole genome sequencing of Grifola frondosa 9006-11.</title>
        <authorList>
            <person name="Min B."/>
            <person name="Park H."/>
            <person name="Kim J.-G."/>
            <person name="Cho H."/>
            <person name="Oh Y.-L."/>
            <person name="Kong W.-S."/>
            <person name="Choi I.-G."/>
        </authorList>
    </citation>
    <scope>NUCLEOTIDE SEQUENCE [LARGE SCALE GENOMIC DNA]</scope>
    <source>
        <strain evidence="1 2">9006-11</strain>
    </source>
</reference>
<dbReference type="EMBL" id="LUGG01000002">
    <property type="protein sequence ID" value="OBZ78265.1"/>
    <property type="molecule type" value="Genomic_DNA"/>
</dbReference>
<evidence type="ECO:0000313" key="1">
    <source>
        <dbReference type="EMBL" id="OBZ78265.1"/>
    </source>
</evidence>
<sequence>MGKARKEVDDSRFIQVTKIYQCNAVMFWPRSRHLEVLLETRLFSEILQTIRRATASLPTTETLSLVNTVLDILSCPALELPSHGYGLRDYDGPVQVLADAALRWKDVSLWNRLVSSGKVDGDVEVLGMELISLAMDVFGWQCMSYSLCKMLMRCPEG</sequence>